<organism evidence="2 3">
    <name type="scientific">Agromyces rhizosphaerae</name>
    <dbReference type="NCBI Taxonomy" id="88374"/>
    <lineage>
        <taxon>Bacteria</taxon>
        <taxon>Bacillati</taxon>
        <taxon>Actinomycetota</taxon>
        <taxon>Actinomycetes</taxon>
        <taxon>Micrococcales</taxon>
        <taxon>Microbacteriaceae</taxon>
        <taxon>Agromyces</taxon>
    </lineage>
</organism>
<accession>A0A9W6FPE5</accession>
<feature type="transmembrane region" description="Helical" evidence="1">
    <location>
        <begin position="12"/>
        <end position="35"/>
    </location>
</feature>
<protein>
    <submittedName>
        <fullName evidence="2">Uncharacterized protein</fullName>
    </submittedName>
</protein>
<evidence type="ECO:0000313" key="2">
    <source>
        <dbReference type="EMBL" id="GLI27944.1"/>
    </source>
</evidence>
<name>A0A9W6FPE5_9MICO</name>
<dbReference type="Proteomes" id="UP001144396">
    <property type="component" value="Unassembled WGS sequence"/>
</dbReference>
<comment type="caution">
    <text evidence="2">The sequence shown here is derived from an EMBL/GenBank/DDBJ whole genome shotgun (WGS) entry which is preliminary data.</text>
</comment>
<gene>
    <name evidence="2" type="ORF">ARHIZOSPH14_21860</name>
</gene>
<dbReference type="EMBL" id="BSDP01000001">
    <property type="protein sequence ID" value="GLI27944.1"/>
    <property type="molecule type" value="Genomic_DNA"/>
</dbReference>
<keyword evidence="1" id="KW-1133">Transmembrane helix</keyword>
<sequence>MDADQRSYARALAPFATATYLAALVCAFGFLALLFGGDPITLPDAGLLLGPAMVGVAVLVLLAILLFAVPGRRFRDQAASTWFGIWTGVAAWAGYVGTGVVAYGGVVESFDFLVTLVLSPFTSIVALFAAAVTWADIALVRRRGRSAGPPRWPWEDRT</sequence>
<dbReference type="RefSeq" id="WP_281884883.1">
    <property type="nucleotide sequence ID" value="NZ_BSDP01000001.1"/>
</dbReference>
<feature type="transmembrane region" description="Helical" evidence="1">
    <location>
        <begin position="47"/>
        <end position="69"/>
    </location>
</feature>
<evidence type="ECO:0000256" key="1">
    <source>
        <dbReference type="SAM" id="Phobius"/>
    </source>
</evidence>
<dbReference type="AlphaFoldDB" id="A0A9W6FPE5"/>
<feature type="transmembrane region" description="Helical" evidence="1">
    <location>
        <begin position="81"/>
        <end position="106"/>
    </location>
</feature>
<feature type="transmembrane region" description="Helical" evidence="1">
    <location>
        <begin position="112"/>
        <end position="135"/>
    </location>
</feature>
<evidence type="ECO:0000313" key="3">
    <source>
        <dbReference type="Proteomes" id="UP001144396"/>
    </source>
</evidence>
<dbReference type="Pfam" id="PF19616">
    <property type="entry name" value="DUF6121"/>
    <property type="match status" value="1"/>
</dbReference>
<proteinExistence type="predicted"/>
<reference evidence="2" key="1">
    <citation type="submission" date="2022-12" db="EMBL/GenBank/DDBJ databases">
        <title>Reference genome sequencing for broad-spectrum identification of bacterial and archaeal isolates by mass spectrometry.</title>
        <authorList>
            <person name="Sekiguchi Y."/>
            <person name="Tourlousse D.M."/>
        </authorList>
    </citation>
    <scope>NUCLEOTIDE SEQUENCE</scope>
    <source>
        <strain evidence="2">14</strain>
    </source>
</reference>
<keyword evidence="1" id="KW-0812">Transmembrane</keyword>
<keyword evidence="1" id="KW-0472">Membrane</keyword>
<dbReference type="InterPro" id="IPR046124">
    <property type="entry name" value="DUF6121"/>
</dbReference>
<keyword evidence="3" id="KW-1185">Reference proteome</keyword>